<accession>A0ABS2IBG9</accession>
<dbReference type="GO" id="GO:0016787">
    <property type="term" value="F:hydrolase activity"/>
    <property type="evidence" value="ECO:0007669"/>
    <property type="project" value="UniProtKB-KW"/>
</dbReference>
<reference evidence="2 3" key="1">
    <citation type="submission" date="2021-02" db="EMBL/GenBank/DDBJ databases">
        <authorList>
            <person name="Lee D.-H."/>
        </authorList>
    </citation>
    <scope>NUCLEOTIDE SEQUENCE [LARGE SCALE GENOMIC DNA]</scope>
    <source>
        <strain evidence="2 3">UL073</strain>
    </source>
</reference>
<dbReference type="Pfam" id="PF00561">
    <property type="entry name" value="Abhydrolase_1"/>
    <property type="match status" value="1"/>
</dbReference>
<dbReference type="PRINTS" id="PR00111">
    <property type="entry name" value="ABHYDROLASE"/>
</dbReference>
<dbReference type="InterPro" id="IPR000073">
    <property type="entry name" value="AB_hydrolase_1"/>
</dbReference>
<protein>
    <submittedName>
        <fullName evidence="2">Alpha/beta hydrolase</fullName>
    </submittedName>
</protein>
<keyword evidence="3" id="KW-1185">Reference proteome</keyword>
<dbReference type="PANTHER" id="PTHR43798">
    <property type="entry name" value="MONOACYLGLYCEROL LIPASE"/>
    <property type="match status" value="1"/>
</dbReference>
<evidence type="ECO:0000313" key="2">
    <source>
        <dbReference type="EMBL" id="MBM7060302.1"/>
    </source>
</evidence>
<comment type="caution">
    <text evidence="2">The sequence shown here is derived from an EMBL/GenBank/DDBJ whole genome shotgun (WGS) entry which is preliminary data.</text>
</comment>
<dbReference type="Proteomes" id="UP000717995">
    <property type="component" value="Unassembled WGS sequence"/>
</dbReference>
<feature type="domain" description="AB hydrolase-1" evidence="1">
    <location>
        <begin position="32"/>
        <end position="243"/>
    </location>
</feature>
<organism evidence="2 3">
    <name type="scientific">Zestomonas insulae</name>
    <dbReference type="NCBI Taxonomy" id="2809017"/>
    <lineage>
        <taxon>Bacteria</taxon>
        <taxon>Pseudomonadati</taxon>
        <taxon>Pseudomonadota</taxon>
        <taxon>Gammaproteobacteria</taxon>
        <taxon>Pseudomonadales</taxon>
        <taxon>Pseudomonadaceae</taxon>
        <taxon>Zestomonas</taxon>
    </lineage>
</organism>
<dbReference type="PANTHER" id="PTHR43798:SF28">
    <property type="entry name" value="AB HYDROLASE-1 DOMAIN-CONTAINING PROTEIN"/>
    <property type="match status" value="1"/>
</dbReference>
<gene>
    <name evidence="2" type="ORF">JQX08_06255</name>
</gene>
<proteinExistence type="predicted"/>
<dbReference type="EMBL" id="JAFEUP010000002">
    <property type="protein sequence ID" value="MBM7060302.1"/>
    <property type="molecule type" value="Genomic_DNA"/>
</dbReference>
<name>A0ABS2IBG9_9GAMM</name>
<dbReference type="InterPro" id="IPR029058">
    <property type="entry name" value="AB_hydrolase_fold"/>
</dbReference>
<dbReference type="InterPro" id="IPR050266">
    <property type="entry name" value="AB_hydrolase_sf"/>
</dbReference>
<sequence length="260" mass="28534">MPQVSSQTFWIDTAHGQLFAQSWTPLEERGAPIVLLHDSLGCVALWRDFPEQLAQHCGRRVIAYDRLGFGRSAAYPGTLPLTFIQDEASGSFRALCQQLGLEQFVVMGHSVGGGMAVGCAAAHPQACQALITESAQAFVDSEMRASIRAADVQFAEPGQLERLKKYHGEKAQWVLRAWVDSWLAEAFRGWSLDEQLAQVRCPLLSLHGDHDEYGSRRHPERITALASGPATLQVLADCGHVPHREYPDTVLATISAFLAS</sequence>
<dbReference type="SUPFAM" id="SSF53474">
    <property type="entry name" value="alpha/beta-Hydrolases"/>
    <property type="match status" value="1"/>
</dbReference>
<evidence type="ECO:0000259" key="1">
    <source>
        <dbReference type="Pfam" id="PF00561"/>
    </source>
</evidence>
<keyword evidence="2" id="KW-0378">Hydrolase</keyword>
<evidence type="ECO:0000313" key="3">
    <source>
        <dbReference type="Proteomes" id="UP000717995"/>
    </source>
</evidence>
<dbReference type="RefSeq" id="WP_204915427.1">
    <property type="nucleotide sequence ID" value="NZ_JAFEUP010000002.1"/>
</dbReference>
<dbReference type="Gene3D" id="3.40.50.1820">
    <property type="entry name" value="alpha/beta hydrolase"/>
    <property type="match status" value="1"/>
</dbReference>